<keyword evidence="1" id="KW-0812">Transmembrane</keyword>
<dbReference type="EMBL" id="CP121196">
    <property type="protein sequence ID" value="XBH17499.1"/>
    <property type="molecule type" value="Genomic_DNA"/>
</dbReference>
<organism evidence="2">
    <name type="scientific">Telmatobacter sp. DSM 110680</name>
    <dbReference type="NCBI Taxonomy" id="3036704"/>
    <lineage>
        <taxon>Bacteria</taxon>
        <taxon>Pseudomonadati</taxon>
        <taxon>Acidobacteriota</taxon>
        <taxon>Terriglobia</taxon>
        <taxon>Terriglobales</taxon>
        <taxon>Acidobacteriaceae</taxon>
        <taxon>Telmatobacter</taxon>
    </lineage>
</organism>
<name>A0AAU7DJH6_9BACT</name>
<feature type="transmembrane region" description="Helical" evidence="1">
    <location>
        <begin position="568"/>
        <end position="587"/>
    </location>
</feature>
<feature type="transmembrane region" description="Helical" evidence="1">
    <location>
        <begin position="383"/>
        <end position="404"/>
    </location>
</feature>
<feature type="transmembrane region" description="Helical" evidence="1">
    <location>
        <begin position="320"/>
        <end position="338"/>
    </location>
</feature>
<evidence type="ECO:0000256" key="1">
    <source>
        <dbReference type="SAM" id="Phobius"/>
    </source>
</evidence>
<feature type="transmembrane region" description="Helical" evidence="1">
    <location>
        <begin position="146"/>
        <end position="165"/>
    </location>
</feature>
<feature type="transmembrane region" description="Helical" evidence="1">
    <location>
        <begin position="177"/>
        <end position="194"/>
    </location>
</feature>
<feature type="transmembrane region" description="Helical" evidence="1">
    <location>
        <begin position="200"/>
        <end position="218"/>
    </location>
</feature>
<dbReference type="AlphaFoldDB" id="A0AAU7DJH6"/>
<dbReference type="RefSeq" id="WP_348262724.1">
    <property type="nucleotide sequence ID" value="NZ_CP121196.1"/>
</dbReference>
<accession>A0AAU7DJH6</accession>
<feature type="transmembrane region" description="Helical" evidence="1">
    <location>
        <begin position="287"/>
        <end position="308"/>
    </location>
</feature>
<gene>
    <name evidence="2" type="ORF">P8935_23405</name>
</gene>
<protein>
    <submittedName>
        <fullName evidence="2">6-pyruvoyl-tetrahydropterin synthase-related protein</fullName>
    </submittedName>
</protein>
<reference evidence="2" key="1">
    <citation type="submission" date="2023-03" db="EMBL/GenBank/DDBJ databases">
        <title>Edaphobacter sp.</title>
        <authorList>
            <person name="Huber K.J."/>
            <person name="Papendorf J."/>
            <person name="Pilke C."/>
            <person name="Bunk B."/>
            <person name="Sproeer C."/>
            <person name="Pester M."/>
        </authorList>
    </citation>
    <scope>NUCLEOTIDE SEQUENCE</scope>
    <source>
        <strain evidence="2">DSM 110680</strain>
    </source>
</reference>
<feature type="transmembrane region" description="Helical" evidence="1">
    <location>
        <begin position="225"/>
        <end position="244"/>
    </location>
</feature>
<keyword evidence="1" id="KW-1133">Transmembrane helix</keyword>
<feature type="transmembrane region" description="Helical" evidence="1">
    <location>
        <begin position="123"/>
        <end position="140"/>
    </location>
</feature>
<evidence type="ECO:0000313" key="2">
    <source>
        <dbReference type="EMBL" id="XBH17499.1"/>
    </source>
</evidence>
<proteinExistence type="predicted"/>
<sequence length="601" mass="65658">MDLSRLRRLLGPAIICLAAFIATSPDLMHKTSCGHDFDFHLASWLDAQASWKHGLPYPHWAPSPNYGAGEPRFVFYPPLTWMLGAAFGLIFPWKGVELAITCSFLAATGLATRMLARQAMADAPATLAGCIALFSGYSMFTAFERTAFGELAGGFWIPLLLLLIFRDGNAQGSPWRRALDGSAVSLALVISGAWLSNAPLGVMASYLLAGVALSVALLRRSWAPILRSLVAVTLGLGLTAIYLVPAAVEQKWVQISQATNDPGVAIENSFLFGRHADPNLELHDVELMRVSIIALVMIAFTLVSFFIAWRRGRLPRQRSWWIPLALIPVVVLLLQLPISLPLWNLLPKLRFLQFPWRWLVVTEAPLGIFIAVAIWPTRRWLRVVAIAASTAGFLFITGVTLFLFHQHCDPEDSVRGMLAAFSSGQGFEGADEYAPPGADNSQVAFGLPDACLTTNPSVVLASSDDGNTPQWDPANPHCDAIYTWLRRAGRNSAEHLLLSANIPHAGFLILHLRTYPAWKVNVNGQTVALDAHPIYGSLPRRDDGLMAVPVPRGPVQVDVDWTITGDVVMGRLVSLMSLGYLVIIFLIERKLNAGKSKPNLG</sequence>
<feature type="transmembrane region" description="Helical" evidence="1">
    <location>
        <begin position="358"/>
        <end position="376"/>
    </location>
</feature>
<keyword evidence="1" id="KW-0472">Membrane</keyword>